<dbReference type="SMART" id="SM00060">
    <property type="entry name" value="FN3"/>
    <property type="match status" value="1"/>
</dbReference>
<dbReference type="InterPro" id="IPR013783">
    <property type="entry name" value="Ig-like_fold"/>
</dbReference>
<dbReference type="GeneTree" id="ENSGT00940000162696"/>
<evidence type="ECO:0000313" key="5">
    <source>
        <dbReference type="Proteomes" id="UP000002279"/>
    </source>
</evidence>
<evidence type="ECO:0000313" key="4">
    <source>
        <dbReference type="Ensembl" id="ENSOANP00000002493.2"/>
    </source>
</evidence>
<reference evidence="4 5" key="1">
    <citation type="journal article" date="2008" name="Nature">
        <title>Genome analysis of the platypus reveals unique signatures of evolution.</title>
        <authorList>
            <person name="Warren W.C."/>
            <person name="Hillier L.W."/>
            <person name="Marshall Graves J.A."/>
            <person name="Birney E."/>
            <person name="Ponting C.P."/>
            <person name="Grutzner F."/>
            <person name="Belov K."/>
            <person name="Miller W."/>
            <person name="Clarke L."/>
            <person name="Chinwalla A.T."/>
            <person name="Yang S.P."/>
            <person name="Heger A."/>
            <person name="Locke D.P."/>
            <person name="Miethke P."/>
            <person name="Waters P.D."/>
            <person name="Veyrunes F."/>
            <person name="Fulton L."/>
            <person name="Fulton B."/>
            <person name="Graves T."/>
            <person name="Wallis J."/>
            <person name="Puente X.S."/>
            <person name="Lopez-Otin C."/>
            <person name="Ordonez G.R."/>
            <person name="Eichler E.E."/>
            <person name="Chen L."/>
            <person name="Cheng Z."/>
            <person name="Deakin J.E."/>
            <person name="Alsop A."/>
            <person name="Thompson K."/>
            <person name="Kirby P."/>
            <person name="Papenfuss A.T."/>
            <person name="Wakefield M.J."/>
            <person name="Olender T."/>
            <person name="Lancet D."/>
            <person name="Huttley G.A."/>
            <person name="Smit A.F."/>
            <person name="Pask A."/>
            <person name="Temple-Smith P."/>
            <person name="Batzer M.A."/>
            <person name="Walker J.A."/>
            <person name="Konkel M.K."/>
            <person name="Harris R.S."/>
            <person name="Whittington C.M."/>
            <person name="Wong E.S."/>
            <person name="Gemmell N.J."/>
            <person name="Buschiazzo E."/>
            <person name="Vargas Jentzsch I.M."/>
            <person name="Merkel A."/>
            <person name="Schmitz J."/>
            <person name="Zemann A."/>
            <person name="Churakov G."/>
            <person name="Kriegs J.O."/>
            <person name="Brosius J."/>
            <person name="Murchison E.P."/>
            <person name="Sachidanandam R."/>
            <person name="Smith C."/>
            <person name="Hannon G.J."/>
            <person name="Tsend-Ayush E."/>
            <person name="McMillan D."/>
            <person name="Attenborough R."/>
            <person name="Rens W."/>
            <person name="Ferguson-Smith M."/>
            <person name="Lefevre C.M."/>
            <person name="Sharp J.A."/>
            <person name="Nicholas K.R."/>
            <person name="Ray D.A."/>
            <person name="Kube M."/>
            <person name="Reinhardt R."/>
            <person name="Pringle T.H."/>
            <person name="Taylor J."/>
            <person name="Jones R.C."/>
            <person name="Nixon B."/>
            <person name="Dacheux J.L."/>
            <person name="Niwa H."/>
            <person name="Sekita Y."/>
            <person name="Huang X."/>
            <person name="Stark A."/>
            <person name="Kheradpour P."/>
            <person name="Kellis M."/>
            <person name="Flicek P."/>
            <person name="Chen Y."/>
            <person name="Webber C."/>
            <person name="Hardison R."/>
            <person name="Nelson J."/>
            <person name="Hallsworth-Pepin K."/>
            <person name="Delehaunty K."/>
            <person name="Markovic C."/>
            <person name="Minx P."/>
            <person name="Feng Y."/>
            <person name="Kremitzki C."/>
            <person name="Mitreva M."/>
            <person name="Glasscock J."/>
            <person name="Wylie T."/>
            <person name="Wohldmann P."/>
            <person name="Thiru P."/>
            <person name="Nhan M.N."/>
            <person name="Pohl C.S."/>
            <person name="Smith S.M."/>
            <person name="Hou S."/>
            <person name="Nefedov M."/>
            <person name="de Jong P.J."/>
            <person name="Renfree M.B."/>
            <person name="Mardis E.R."/>
            <person name="Wilson R.K."/>
        </authorList>
    </citation>
    <scope>NUCLEOTIDE SEQUENCE [LARGE SCALE GENOMIC DNA]</scope>
    <source>
        <strain evidence="4 5">Glennie</strain>
    </source>
</reference>
<dbReference type="Bgee" id="ENSOANG00000001564">
    <property type="expression patterns" value="Expressed in fibroblast and 7 other cell types or tissues"/>
</dbReference>
<dbReference type="InterPro" id="IPR003961">
    <property type="entry name" value="FN3_dom"/>
</dbReference>
<dbReference type="CTD" id="221091"/>
<reference evidence="4" key="3">
    <citation type="submission" date="2025-09" db="UniProtKB">
        <authorList>
            <consortium name="Ensembl"/>
        </authorList>
    </citation>
    <scope>IDENTIFICATION</scope>
    <source>
        <strain evidence="4">Glennie</strain>
    </source>
</reference>
<dbReference type="FunCoup" id="F7G7I5">
    <property type="interactions" value="6"/>
</dbReference>
<dbReference type="SUPFAM" id="SSF49265">
    <property type="entry name" value="Fibronectin type III"/>
    <property type="match status" value="1"/>
</dbReference>
<keyword evidence="1" id="KW-0812">Transmembrane</keyword>
<dbReference type="Pfam" id="PF00041">
    <property type="entry name" value="fn3"/>
    <property type="match status" value="1"/>
</dbReference>
<organism evidence="4 5">
    <name type="scientific">Ornithorhynchus anatinus</name>
    <name type="common">Duckbill platypus</name>
    <dbReference type="NCBI Taxonomy" id="9258"/>
    <lineage>
        <taxon>Eukaryota</taxon>
        <taxon>Metazoa</taxon>
        <taxon>Chordata</taxon>
        <taxon>Craniata</taxon>
        <taxon>Vertebrata</taxon>
        <taxon>Euteleostomi</taxon>
        <taxon>Mammalia</taxon>
        <taxon>Monotremata</taxon>
        <taxon>Ornithorhynchidae</taxon>
        <taxon>Ornithorhynchus</taxon>
    </lineage>
</organism>
<feature type="signal peptide" evidence="2">
    <location>
        <begin position="1"/>
        <end position="17"/>
    </location>
</feature>
<feature type="domain" description="Fibronectin type-III" evidence="3">
    <location>
        <begin position="73"/>
        <end position="168"/>
    </location>
</feature>
<evidence type="ECO:0000256" key="1">
    <source>
        <dbReference type="SAM" id="Phobius"/>
    </source>
</evidence>
<evidence type="ECO:0000256" key="2">
    <source>
        <dbReference type="SAM" id="SignalP"/>
    </source>
</evidence>
<name>F7G7I5_ORNAN</name>
<keyword evidence="2" id="KW-0732">Signal</keyword>
<dbReference type="eggNOG" id="ENOG502S59T">
    <property type="taxonomic scope" value="Eukaryota"/>
</dbReference>
<sequence>MLLSTCLLSLLTARALSLQGTIDDEEETTASPSPRPVPCDYDSCRHLQLPCKELQRRSRQPCLCPGLSSQNQPPDPPRLGEVQIWAEEGRAVLHWCAPASPVREYRLQFWEDGGDPRRGPALNNSLRQAPLYPLRPGASYLVCVVALNDAGESPTVEGDGEGFRGKGEAELFGPCRRISVPPRPQTYVHVAVGIGVGLASVSCLALLWHFCLRDRWGCPRRGRPRRHRPRPASGDARGL</sequence>
<dbReference type="Ensembl" id="ENSOANT00000002494.2">
    <property type="protein sequence ID" value="ENSOANP00000002493.2"/>
    <property type="gene ID" value="ENSOANG00000001564.2"/>
</dbReference>
<dbReference type="OMA" id="SCSALVW"/>
<dbReference type="CDD" id="cd00063">
    <property type="entry name" value="FN3"/>
    <property type="match status" value="1"/>
</dbReference>
<dbReference type="OrthoDB" id="8824963at2759"/>
<dbReference type="STRING" id="9258.ENSOANP00000002493"/>
<accession>F7G7I5</accession>
<dbReference type="KEGG" id="oaa:100082903"/>
<feature type="transmembrane region" description="Helical" evidence="1">
    <location>
        <begin position="187"/>
        <end position="211"/>
    </location>
</feature>
<keyword evidence="1" id="KW-0472">Membrane</keyword>
<evidence type="ECO:0000259" key="3">
    <source>
        <dbReference type="PROSITE" id="PS50853"/>
    </source>
</evidence>
<dbReference type="HOGENOM" id="CLU_093350_0_0_1"/>
<protein>
    <submittedName>
        <fullName evidence="4">LRRN4 C-terminal like</fullName>
    </submittedName>
</protein>
<dbReference type="Proteomes" id="UP000002279">
    <property type="component" value="Chromosome 3"/>
</dbReference>
<dbReference type="RefSeq" id="XP_001513528.3">
    <property type="nucleotide sequence ID" value="XM_001513478.4"/>
</dbReference>
<dbReference type="AlphaFoldDB" id="F7G7I5"/>
<keyword evidence="5" id="KW-1185">Reference proteome</keyword>
<dbReference type="PROSITE" id="PS50853">
    <property type="entry name" value="FN3"/>
    <property type="match status" value="1"/>
</dbReference>
<reference evidence="4" key="2">
    <citation type="submission" date="2025-08" db="UniProtKB">
        <authorList>
            <consortium name="Ensembl"/>
        </authorList>
    </citation>
    <scope>IDENTIFICATION</scope>
    <source>
        <strain evidence="4">Glennie</strain>
    </source>
</reference>
<gene>
    <name evidence="4" type="primary">LRRN4CL</name>
</gene>
<dbReference type="InParanoid" id="F7G7I5"/>
<keyword evidence="1" id="KW-1133">Transmembrane helix</keyword>
<dbReference type="GeneID" id="100082903"/>
<dbReference type="Gene3D" id="2.60.40.10">
    <property type="entry name" value="Immunoglobulins"/>
    <property type="match status" value="1"/>
</dbReference>
<proteinExistence type="predicted"/>
<dbReference type="InterPro" id="IPR036116">
    <property type="entry name" value="FN3_sf"/>
</dbReference>
<feature type="chain" id="PRO_5028048955" evidence="2">
    <location>
        <begin position="18"/>
        <end position="239"/>
    </location>
</feature>